<dbReference type="AlphaFoldDB" id="A0A7J5B7W2"/>
<proteinExistence type="predicted"/>
<evidence type="ECO:0000313" key="3">
    <source>
        <dbReference type="Proteomes" id="UP000433493"/>
    </source>
</evidence>
<dbReference type="InterPro" id="IPR045596">
    <property type="entry name" value="DUF6459"/>
</dbReference>
<accession>A0A7J5B7W2</accession>
<comment type="caution">
    <text evidence="2">The sequence shown here is derived from an EMBL/GenBank/DDBJ whole genome shotgun (WGS) entry which is preliminary data.</text>
</comment>
<name>A0A7J5B7W2_9MICO</name>
<sequence>MSSPARSIHDSRSTLAVPATPGSSMPASAMPAPLRVVEKTHNEPCTETFGAGVLTSDELLHELPNPEPLLRNLGRSVFEAMAGVREVEQMARWIAPDVFSGLLARVQHAARARRIRGRSARRPMIETKTCLWQSPRAGVVEATVLVDLGLRVRAVVIRLEAFRGRWRAEKLHVL</sequence>
<dbReference type="OrthoDB" id="3266345at2"/>
<dbReference type="Pfam" id="PF20060">
    <property type="entry name" value="DUF6459"/>
    <property type="match status" value="1"/>
</dbReference>
<reference evidence="2 3" key="1">
    <citation type="submission" date="2019-09" db="EMBL/GenBank/DDBJ databases">
        <title>Phylogeny of genus Pseudoclavibacter and closely related genus.</title>
        <authorList>
            <person name="Li Y."/>
        </authorList>
    </citation>
    <scope>NUCLEOTIDE SEQUENCE [LARGE SCALE GENOMIC DNA]</scope>
    <source>
        <strain evidence="2 3">KCTC 13959</strain>
    </source>
</reference>
<gene>
    <name evidence="2" type="ORF">F8O05_13070</name>
</gene>
<dbReference type="RefSeq" id="WP_158053196.1">
    <property type="nucleotide sequence ID" value="NZ_WBKB01000010.1"/>
</dbReference>
<protein>
    <recommendedName>
        <fullName evidence="4">3-hydroxyacyl-CoA dehydrogenase</fullName>
    </recommendedName>
</protein>
<dbReference type="EMBL" id="WBKB01000010">
    <property type="protein sequence ID" value="KAB1641159.1"/>
    <property type="molecule type" value="Genomic_DNA"/>
</dbReference>
<dbReference type="Proteomes" id="UP000433493">
    <property type="component" value="Unassembled WGS sequence"/>
</dbReference>
<evidence type="ECO:0000313" key="2">
    <source>
        <dbReference type="EMBL" id="KAB1641159.1"/>
    </source>
</evidence>
<evidence type="ECO:0008006" key="4">
    <source>
        <dbReference type="Google" id="ProtNLM"/>
    </source>
</evidence>
<keyword evidence="3" id="KW-1185">Reference proteome</keyword>
<evidence type="ECO:0000256" key="1">
    <source>
        <dbReference type="SAM" id="MobiDB-lite"/>
    </source>
</evidence>
<organism evidence="2 3">
    <name type="scientific">Gulosibacter chungangensis</name>
    <dbReference type="NCBI Taxonomy" id="979746"/>
    <lineage>
        <taxon>Bacteria</taxon>
        <taxon>Bacillati</taxon>
        <taxon>Actinomycetota</taxon>
        <taxon>Actinomycetes</taxon>
        <taxon>Micrococcales</taxon>
        <taxon>Microbacteriaceae</taxon>
        <taxon>Gulosibacter</taxon>
    </lineage>
</organism>
<feature type="region of interest" description="Disordered" evidence="1">
    <location>
        <begin position="1"/>
        <end position="29"/>
    </location>
</feature>